<protein>
    <submittedName>
        <fullName evidence="2">Uncharacterized protein</fullName>
    </submittedName>
</protein>
<keyword evidence="1" id="KW-1133">Transmembrane helix</keyword>
<dbReference type="EMBL" id="JAAXPI010000011">
    <property type="protein sequence ID" value="NKZ04279.1"/>
    <property type="molecule type" value="Genomic_DNA"/>
</dbReference>
<sequence length="261" mass="27575">MTPGRVLVRLYPEAFRERWGPDLETEIDSAGWRSWPNTLLGVADMWLHPALWPARSRAQRQLRITTMAISLTALCWFISHMAIEADGALSRGVGHSPMMSAGLALMAAGLALAAPLPRPSVAGVLVLTRTFAARFAVPAGTAAAVVAAAHLWVDGRTPVLARAVLLACWWAALALGAVRACRIATDLGTRVVAPPRPGRLRLGTWVLAAGAATEAATVLGFSLGRRADLPTIGVAMALLALLPAFSLVLRDSRQPIMTDGG</sequence>
<feature type="transmembrane region" description="Helical" evidence="1">
    <location>
        <begin position="95"/>
        <end position="114"/>
    </location>
</feature>
<keyword evidence="3" id="KW-1185">Reference proteome</keyword>
<reference evidence="2 3" key="1">
    <citation type="submission" date="2020-04" db="EMBL/GenBank/DDBJ databases">
        <title>MicrobeNet Type strains.</title>
        <authorList>
            <person name="Nicholson A.C."/>
        </authorList>
    </citation>
    <scope>NUCLEOTIDE SEQUENCE [LARGE SCALE GENOMIC DNA]</scope>
    <source>
        <strain evidence="2 3">ATCC BAA-277</strain>
    </source>
</reference>
<organism evidence="2 3">
    <name type="scientific">Actinomadura latina</name>
    <dbReference type="NCBI Taxonomy" id="163603"/>
    <lineage>
        <taxon>Bacteria</taxon>
        <taxon>Bacillati</taxon>
        <taxon>Actinomycetota</taxon>
        <taxon>Actinomycetes</taxon>
        <taxon>Streptosporangiales</taxon>
        <taxon>Thermomonosporaceae</taxon>
        <taxon>Actinomadura</taxon>
    </lineage>
</organism>
<keyword evidence="1" id="KW-0472">Membrane</keyword>
<dbReference type="AlphaFoldDB" id="A0A846YV36"/>
<proteinExistence type="predicted"/>
<evidence type="ECO:0000256" key="1">
    <source>
        <dbReference type="SAM" id="Phobius"/>
    </source>
</evidence>
<keyword evidence="1" id="KW-0812">Transmembrane</keyword>
<evidence type="ECO:0000313" key="2">
    <source>
        <dbReference type="EMBL" id="NKZ04279.1"/>
    </source>
</evidence>
<feature type="transmembrane region" description="Helical" evidence="1">
    <location>
        <begin position="229"/>
        <end position="249"/>
    </location>
</feature>
<name>A0A846YV36_9ACTN</name>
<accession>A0A846YV36</accession>
<feature type="transmembrane region" description="Helical" evidence="1">
    <location>
        <begin position="202"/>
        <end position="223"/>
    </location>
</feature>
<comment type="caution">
    <text evidence="2">The sequence shown here is derived from an EMBL/GenBank/DDBJ whole genome shotgun (WGS) entry which is preliminary data.</text>
</comment>
<feature type="transmembrane region" description="Helical" evidence="1">
    <location>
        <begin position="159"/>
        <end position="181"/>
    </location>
</feature>
<feature type="transmembrane region" description="Helical" evidence="1">
    <location>
        <begin position="135"/>
        <end position="153"/>
    </location>
</feature>
<dbReference type="RefSeq" id="WP_157438337.1">
    <property type="nucleotide sequence ID" value="NZ_JAAXPI010000011.1"/>
</dbReference>
<feature type="transmembrane region" description="Helical" evidence="1">
    <location>
        <begin position="64"/>
        <end position="83"/>
    </location>
</feature>
<gene>
    <name evidence="2" type="ORF">HGB48_11005</name>
</gene>
<dbReference type="Proteomes" id="UP000579250">
    <property type="component" value="Unassembled WGS sequence"/>
</dbReference>
<evidence type="ECO:0000313" key="3">
    <source>
        <dbReference type="Proteomes" id="UP000579250"/>
    </source>
</evidence>